<organism evidence="3 4">
    <name type="scientific">Phrynosoma platyrhinos</name>
    <name type="common">Desert horned lizard</name>
    <dbReference type="NCBI Taxonomy" id="52577"/>
    <lineage>
        <taxon>Eukaryota</taxon>
        <taxon>Metazoa</taxon>
        <taxon>Chordata</taxon>
        <taxon>Craniata</taxon>
        <taxon>Vertebrata</taxon>
        <taxon>Euteleostomi</taxon>
        <taxon>Lepidosauria</taxon>
        <taxon>Squamata</taxon>
        <taxon>Bifurcata</taxon>
        <taxon>Unidentata</taxon>
        <taxon>Episquamata</taxon>
        <taxon>Toxicofera</taxon>
        <taxon>Iguania</taxon>
        <taxon>Phrynosomatidae</taxon>
        <taxon>Phrynosomatinae</taxon>
        <taxon>Phrynosoma</taxon>
    </lineage>
</organism>
<evidence type="ECO:0000313" key="3">
    <source>
        <dbReference type="EMBL" id="KAH0620201.1"/>
    </source>
</evidence>
<reference evidence="3 4" key="1">
    <citation type="journal article" date="2022" name="Gigascience">
        <title>A chromosome-level genome assembly and annotation of the desert horned lizard, Phrynosoma platyrhinos, provides insight into chromosomal rearrangements among reptiles.</title>
        <authorList>
            <person name="Koochekian N."/>
            <person name="Ascanio A."/>
            <person name="Farleigh K."/>
            <person name="Card D.C."/>
            <person name="Schield D.R."/>
            <person name="Castoe T.A."/>
            <person name="Jezkova T."/>
        </authorList>
    </citation>
    <scope>NUCLEOTIDE SEQUENCE [LARGE SCALE GENOMIC DNA]</scope>
    <source>
        <strain evidence="3">NK-2021</strain>
    </source>
</reference>
<name>A0ABQ7SS07_PHRPL</name>
<evidence type="ECO:0000256" key="1">
    <source>
        <dbReference type="SAM" id="MobiDB-lite"/>
    </source>
</evidence>
<accession>A0ABQ7SS07</accession>
<protein>
    <recommendedName>
        <fullName evidence="2">SANTA domain-containing protein</fullName>
    </recommendedName>
</protein>
<dbReference type="Pfam" id="PF09133">
    <property type="entry name" value="SANTA"/>
    <property type="match status" value="1"/>
</dbReference>
<feature type="compositionally biased region" description="Polar residues" evidence="1">
    <location>
        <begin position="522"/>
        <end position="537"/>
    </location>
</feature>
<comment type="caution">
    <text evidence="3">The sequence shown here is derived from an EMBL/GenBank/DDBJ whole genome shotgun (WGS) entry which is preliminary data.</text>
</comment>
<dbReference type="PANTHER" id="PTHR16124:SF3">
    <property type="entry name" value="MIS18-BINDING PROTEIN 1"/>
    <property type="match status" value="1"/>
</dbReference>
<dbReference type="InterPro" id="IPR015216">
    <property type="entry name" value="SANTA"/>
</dbReference>
<dbReference type="Gene3D" id="1.10.10.60">
    <property type="entry name" value="Homeodomain-like"/>
    <property type="match status" value="1"/>
</dbReference>
<evidence type="ECO:0000313" key="4">
    <source>
        <dbReference type="Proteomes" id="UP000826234"/>
    </source>
</evidence>
<feature type="region of interest" description="Disordered" evidence="1">
    <location>
        <begin position="516"/>
        <end position="537"/>
    </location>
</feature>
<feature type="region of interest" description="Disordered" evidence="1">
    <location>
        <begin position="198"/>
        <end position="222"/>
    </location>
</feature>
<dbReference type="CDD" id="cd00167">
    <property type="entry name" value="SANT"/>
    <property type="match status" value="1"/>
</dbReference>
<feature type="compositionally biased region" description="Polar residues" evidence="1">
    <location>
        <begin position="674"/>
        <end position="696"/>
    </location>
</feature>
<proteinExistence type="predicted"/>
<dbReference type="Gene3D" id="1.10.150.20">
    <property type="entry name" value="5' to 3' exonuclease, C-terminal subdomain"/>
    <property type="match status" value="1"/>
</dbReference>
<keyword evidence="4" id="KW-1185">Reference proteome</keyword>
<feature type="region of interest" description="Disordered" evidence="1">
    <location>
        <begin position="670"/>
        <end position="847"/>
    </location>
</feature>
<gene>
    <name evidence="3" type="ORF">JD844_020215</name>
</gene>
<dbReference type="EMBL" id="JAIPUX010003289">
    <property type="protein sequence ID" value="KAH0620201.1"/>
    <property type="molecule type" value="Genomic_DNA"/>
</dbReference>
<feature type="region of interest" description="Disordered" evidence="1">
    <location>
        <begin position="605"/>
        <end position="630"/>
    </location>
</feature>
<feature type="compositionally biased region" description="Basic and acidic residues" evidence="1">
    <location>
        <begin position="746"/>
        <end position="760"/>
    </location>
</feature>
<dbReference type="Proteomes" id="UP000826234">
    <property type="component" value="Unassembled WGS sequence"/>
</dbReference>
<dbReference type="PANTHER" id="PTHR16124">
    <property type="entry name" value="MIS18-BINDING PROTEIN 1"/>
    <property type="match status" value="1"/>
</dbReference>
<feature type="region of interest" description="Disordered" evidence="1">
    <location>
        <begin position="956"/>
        <end position="979"/>
    </location>
</feature>
<dbReference type="InterPro" id="IPR001005">
    <property type="entry name" value="SANT/Myb"/>
</dbReference>
<evidence type="ECO:0000259" key="2">
    <source>
        <dbReference type="Pfam" id="PF09133"/>
    </source>
</evidence>
<feature type="compositionally biased region" description="Basic and acidic residues" evidence="1">
    <location>
        <begin position="610"/>
        <end position="626"/>
    </location>
</feature>
<sequence length="1146" mass="127189">MPLKAISLSLIPGGTPLKDLVKFQADGTCGSSAKEAIFPSVVLDHKNVCLEKEAERGNIFQSTLIAGGSCDKDFIDLSAIKPVAEGLGPPVQNTFLKRKACDQSPLESPAKIFLRMKTRAALKAKEQNKPLERKLLDTNSTADYILTPERFPSLIGVNRNICGPVAGSQVFESPHKFFSRVKQKLQQKLVQRVDAPVCQTRQNDPPSAALKPPSATSNSAPQLNGGCIHAAVSQDDTFIVEPADPGCETFSLAVDAMDMSRNPTKPAEPLEEAAPGRLPREGRAAQLSSEKFGLRGQPALGMGPQMPSQQLCDIIFGTPKVHIPRKQKTGGAVCKPPLDTPYADKAIDGNKVEQQMIHISGWRIKVINNNTAVCLEGKRRQVTLFGFFTDVQIDMNDIYWHSNAIVERIAHKQVKTLSGNIYVLEGRIDASTMKKEGMPSTFIKRFDYGIPRNWKMLVDDLLRNLRRKDQRNEDDSEREDPVEMEGLEKLGVLPKDVKKKVKTKDVTYDVIDLQSNKKHGTQQKLSHSQNDPNVSFTRSGRCVKPPMQYWCGERILVDQGFNVTVTKGGINYLAPKVSSARPQARERFRSPKENGVVNLKVNKEVPPSQAKERTARKAERVTREPENGYQSLQHFVSDSEESDPELVIAEICKRQAVVTLTPLNHKHLHEKNFRYSSQPGQKQNVPQQSRETNGCKTSCMEGKAAASKDPKQVHSQQPTEVSIPGTSGDESDDDIPRIKRKTQPPFKREACRREQRDARKQSSQAVKATVNSAALSSQSRTMVVAHLGQDGRLEPLPGEKSPPDWAGGPAGHEERNRKGSCQGIPKATGRVLETESESEASIGERLPKKGRKEVAAVKANGQAASRAESVTGAGRAPGKRQWWSIRNSLADVNEEWSNKEVEKLHRQVWVCDRVQPVLGDGGAVASFPKHKNGFWLDVAMRVGSRTAEECQQRYLAEQEGRAQAPKRTSRPGKKEARGTGLALPQFRIVPEEDVFQLKESNPITPSSAVFPLEKTPQCEHVTPGMLESLDRKDCEKRVFHLQKNIKGKERTWKNVKKKSAGTIFTTPTSRRANVFTFEGDLALAGVGQLFQADQEMESCDEDDSYFSTYSPNEMAARTQVSQQKAEEVYQYLRYGFDAQMLPRTIP</sequence>
<feature type="compositionally biased region" description="Polar residues" evidence="1">
    <location>
        <begin position="761"/>
        <end position="781"/>
    </location>
</feature>
<feature type="domain" description="SANTA" evidence="2">
    <location>
        <begin position="376"/>
        <end position="456"/>
    </location>
</feature>
<dbReference type="InterPro" id="IPR039110">
    <property type="entry name" value="KNL2-like"/>
</dbReference>